<sequence length="71" mass="7723">NFLGNMGTRGLETILISDPVDDVDLTIITNVFIRSLHDNNRFPSNINSGSNNLLLNSIFGFEGIAEVTVVS</sequence>
<dbReference type="AlphaFoldDB" id="A0A0K2VL82"/>
<organism evidence="1">
    <name type="scientific">Lepeophtheirus salmonis</name>
    <name type="common">Salmon louse</name>
    <name type="synonym">Caligus salmonis</name>
    <dbReference type="NCBI Taxonomy" id="72036"/>
    <lineage>
        <taxon>Eukaryota</taxon>
        <taxon>Metazoa</taxon>
        <taxon>Ecdysozoa</taxon>
        <taxon>Arthropoda</taxon>
        <taxon>Crustacea</taxon>
        <taxon>Multicrustacea</taxon>
        <taxon>Hexanauplia</taxon>
        <taxon>Copepoda</taxon>
        <taxon>Siphonostomatoida</taxon>
        <taxon>Caligidae</taxon>
        <taxon>Lepeophtheirus</taxon>
    </lineage>
</organism>
<accession>A0A0K2VL82</accession>
<dbReference type="EMBL" id="HACA01033871">
    <property type="protein sequence ID" value="CDW51233.1"/>
    <property type="molecule type" value="Transcribed_RNA"/>
</dbReference>
<evidence type="ECO:0000313" key="1">
    <source>
        <dbReference type="EMBL" id="CDW51233.1"/>
    </source>
</evidence>
<name>A0A0K2VL82_LEPSM</name>
<reference evidence="1" key="1">
    <citation type="submission" date="2014-05" db="EMBL/GenBank/DDBJ databases">
        <authorList>
            <person name="Chronopoulou M."/>
        </authorList>
    </citation>
    <scope>NUCLEOTIDE SEQUENCE</scope>
    <source>
        <tissue evidence="1">Whole organism</tissue>
    </source>
</reference>
<protein>
    <submittedName>
        <fullName evidence="1">Uncharacterized protein</fullName>
    </submittedName>
</protein>
<feature type="non-terminal residue" evidence="1">
    <location>
        <position position="1"/>
    </location>
</feature>
<proteinExistence type="predicted"/>